<comment type="caution">
    <text evidence="2">The sequence shown here is derived from an EMBL/GenBank/DDBJ whole genome shotgun (WGS) entry which is preliminary data.</text>
</comment>
<feature type="signal peptide" evidence="1">
    <location>
        <begin position="1"/>
        <end position="31"/>
    </location>
</feature>
<dbReference type="SUPFAM" id="SSF54001">
    <property type="entry name" value="Cysteine proteinases"/>
    <property type="match status" value="1"/>
</dbReference>
<dbReference type="Gene3D" id="3.10.620.30">
    <property type="match status" value="1"/>
</dbReference>
<dbReference type="Pfam" id="PF06035">
    <property type="entry name" value="Peptidase_C93"/>
    <property type="match status" value="1"/>
</dbReference>
<evidence type="ECO:0000256" key="1">
    <source>
        <dbReference type="SAM" id="SignalP"/>
    </source>
</evidence>
<dbReference type="PANTHER" id="PTHR39327:SF1">
    <property type="entry name" value="BLR5470 PROTEIN"/>
    <property type="match status" value="1"/>
</dbReference>
<sequence length="222" mass="25035">MPKLSPHFLQLPRVLALLLLLHMQSWTLAHAGGDMARGEHSSAERLQAWHKLMHDLAGASESQQLQQVNRFFNTHVRYAEDIDLWGVSDYWASPEETLERGAGDCEDFALAKYFTLRLLGVAPEHLRLLYTTLAGNGQAHMVLAYWPTPQHEGLVLDNLDADLTPVLQRQDLRIQFAFDARHLYKPEGETLRAVADAALLPAWRTLLQRMAGAQLSLAQLQP</sequence>
<name>V4QHJ7_STUCH</name>
<evidence type="ECO:0008006" key="4">
    <source>
        <dbReference type="Google" id="ProtNLM"/>
    </source>
</evidence>
<dbReference type="PANTHER" id="PTHR39327">
    <property type="match status" value="1"/>
</dbReference>
<reference evidence="2 3" key="1">
    <citation type="submission" date="2013-07" db="EMBL/GenBank/DDBJ databases">
        <authorList>
            <person name="Schaap P.J."/>
            <person name="Mehboob F."/>
            <person name="Oosterkamp M.J."/>
            <person name="de Vos W.M."/>
            <person name="Stams A.J.M."/>
            <person name="Koehorst J.J."/>
        </authorList>
    </citation>
    <scope>NUCLEOTIDE SEQUENCE [LARGE SCALE GENOMIC DNA]</scope>
    <source>
        <strain evidence="2 3">AW-1</strain>
    </source>
</reference>
<organism evidence="2 3">
    <name type="scientific">Stutzerimonas chloritidismutans AW-1</name>
    <dbReference type="NCBI Taxonomy" id="1263865"/>
    <lineage>
        <taxon>Bacteria</taxon>
        <taxon>Pseudomonadati</taxon>
        <taxon>Pseudomonadota</taxon>
        <taxon>Gammaproteobacteria</taxon>
        <taxon>Pseudomonadales</taxon>
        <taxon>Pseudomonadaceae</taxon>
        <taxon>Stutzerimonas</taxon>
    </lineage>
</organism>
<evidence type="ECO:0000313" key="2">
    <source>
        <dbReference type="EMBL" id="ESR01268.1"/>
    </source>
</evidence>
<feature type="chain" id="PRO_5004725881" description="Transglutaminase" evidence="1">
    <location>
        <begin position="32"/>
        <end position="222"/>
    </location>
</feature>
<gene>
    <name evidence="2" type="ORF">F753_01000</name>
</gene>
<dbReference type="PATRIC" id="fig|1263865.4.peg.199"/>
<keyword evidence="1" id="KW-0732">Signal</keyword>
<dbReference type="InterPro" id="IPR010319">
    <property type="entry name" value="Transglutaminase-like_Cys_pept"/>
</dbReference>
<protein>
    <recommendedName>
        <fullName evidence="4">Transglutaminase</fullName>
    </recommendedName>
</protein>
<evidence type="ECO:0000313" key="3">
    <source>
        <dbReference type="Proteomes" id="UP000017822"/>
    </source>
</evidence>
<dbReference type="EMBL" id="AOFQ01000004">
    <property type="protein sequence ID" value="ESR01268.1"/>
    <property type="molecule type" value="Genomic_DNA"/>
</dbReference>
<dbReference type="AlphaFoldDB" id="V4QHJ7"/>
<proteinExistence type="predicted"/>
<dbReference type="RefSeq" id="WP_023443794.1">
    <property type="nucleotide sequence ID" value="NZ_AOFQ01000004.1"/>
</dbReference>
<accession>V4QHJ7</accession>
<dbReference type="InterPro" id="IPR038765">
    <property type="entry name" value="Papain-like_cys_pep_sf"/>
</dbReference>
<dbReference type="Proteomes" id="UP000017822">
    <property type="component" value="Unassembled WGS sequence"/>
</dbReference>